<protein>
    <submittedName>
        <fullName evidence="1">Uncharacterized protein</fullName>
    </submittedName>
</protein>
<accession>A0A267E8C1</accession>
<organism evidence="1 3">
    <name type="scientific">Macrostomum lignano</name>
    <dbReference type="NCBI Taxonomy" id="282301"/>
    <lineage>
        <taxon>Eukaryota</taxon>
        <taxon>Metazoa</taxon>
        <taxon>Spiralia</taxon>
        <taxon>Lophotrochozoa</taxon>
        <taxon>Platyhelminthes</taxon>
        <taxon>Rhabditophora</taxon>
        <taxon>Macrostomorpha</taxon>
        <taxon>Macrostomida</taxon>
        <taxon>Macrostomidae</taxon>
        <taxon>Macrostomum</taxon>
    </lineage>
</organism>
<gene>
    <name evidence="2" type="ORF">BOX15_Mlig032036g2</name>
    <name evidence="1" type="ORF">BOX15_Mlig032036g3</name>
</gene>
<dbReference type="AlphaFoldDB" id="A0A267E8C1"/>
<comment type="caution">
    <text evidence="1">The sequence shown here is derived from an EMBL/GenBank/DDBJ whole genome shotgun (WGS) entry which is preliminary data.</text>
</comment>
<sequence>MDEAVCQIYRMRIYASFEDNTPDAAHWLQECFSKVFHQYAVELGLRGCIQFEELYYNYYVKSCVEGPLAKLQRLQEVITKFQDNQPIYKFNRVEFSETVPISHYHYHLVKDKYDMWYDSQKRDF</sequence>
<reference evidence="1 3" key="1">
    <citation type="submission" date="2017-06" db="EMBL/GenBank/DDBJ databases">
        <title>A platform for efficient transgenesis in Macrostomum lignano, a flatworm model organism for stem cell research.</title>
        <authorList>
            <person name="Berezikov E."/>
        </authorList>
    </citation>
    <scope>NUCLEOTIDE SEQUENCE [LARGE SCALE GENOMIC DNA]</scope>
    <source>
        <strain evidence="1">DV1</strain>
        <tissue evidence="1">Whole organism</tissue>
    </source>
</reference>
<evidence type="ECO:0000313" key="1">
    <source>
        <dbReference type="EMBL" id="PAA57059.1"/>
    </source>
</evidence>
<name>A0A267E8C1_9PLAT</name>
<dbReference type="EMBL" id="NIVC01002539">
    <property type="protein sequence ID" value="PAA57059.1"/>
    <property type="molecule type" value="Genomic_DNA"/>
</dbReference>
<evidence type="ECO:0000313" key="3">
    <source>
        <dbReference type="Proteomes" id="UP000215902"/>
    </source>
</evidence>
<evidence type="ECO:0000313" key="2">
    <source>
        <dbReference type="EMBL" id="PAA60623.1"/>
    </source>
</evidence>
<dbReference type="Proteomes" id="UP000215902">
    <property type="component" value="Unassembled WGS sequence"/>
</dbReference>
<keyword evidence="3" id="KW-1185">Reference proteome</keyword>
<proteinExistence type="predicted"/>
<dbReference type="EMBL" id="NIVC01002132">
    <property type="protein sequence ID" value="PAA60623.1"/>
    <property type="molecule type" value="Genomic_DNA"/>
</dbReference>